<reference evidence="1 2" key="1">
    <citation type="journal article" date="2018" name="BMC Genomics">
        <title>Genomic comparison of Trypanosoma conorhini and Trypanosoma rangeli to Trypanosoma cruzi strains of high and low virulence.</title>
        <authorList>
            <person name="Bradwell K.R."/>
            <person name="Koparde V.N."/>
            <person name="Matveyev A.V."/>
            <person name="Serrano M.G."/>
            <person name="Alves J.M."/>
            <person name="Parikh H."/>
            <person name="Huang B."/>
            <person name="Lee V."/>
            <person name="Espinosa-Alvarez O."/>
            <person name="Ortiz P.A."/>
            <person name="Costa-Martins A.G."/>
            <person name="Teixeira M.M."/>
            <person name="Buck G.A."/>
        </authorList>
    </citation>
    <scope>NUCLEOTIDE SEQUENCE [LARGE SCALE GENOMIC DNA]</scope>
    <source>
        <strain evidence="1 2">025E</strain>
    </source>
</reference>
<evidence type="ECO:0000313" key="2">
    <source>
        <dbReference type="Proteomes" id="UP000284403"/>
    </source>
</evidence>
<dbReference type="RefSeq" id="XP_029231835.1">
    <property type="nucleotide sequence ID" value="XM_029368359.1"/>
</dbReference>
<gene>
    <name evidence="1" type="ORF">Tco025E_01421</name>
</gene>
<name>A0A422Q9K6_9TRYP</name>
<dbReference type="EMBL" id="MKKU01000034">
    <property type="protein sequence ID" value="RNF26629.1"/>
    <property type="molecule type" value="Genomic_DNA"/>
</dbReference>
<dbReference type="Proteomes" id="UP000284403">
    <property type="component" value="Unassembled WGS sequence"/>
</dbReference>
<keyword evidence="2" id="KW-1185">Reference proteome</keyword>
<dbReference type="AlphaFoldDB" id="A0A422Q9K6"/>
<protein>
    <submittedName>
        <fullName evidence="1">Uncharacterized protein</fullName>
    </submittedName>
</protein>
<accession>A0A422Q9K6</accession>
<proteinExistence type="predicted"/>
<organism evidence="1 2">
    <name type="scientific">Trypanosoma conorhini</name>
    <dbReference type="NCBI Taxonomy" id="83891"/>
    <lineage>
        <taxon>Eukaryota</taxon>
        <taxon>Discoba</taxon>
        <taxon>Euglenozoa</taxon>
        <taxon>Kinetoplastea</taxon>
        <taxon>Metakinetoplastina</taxon>
        <taxon>Trypanosomatida</taxon>
        <taxon>Trypanosomatidae</taxon>
        <taxon>Trypanosoma</taxon>
    </lineage>
</organism>
<evidence type="ECO:0000313" key="1">
    <source>
        <dbReference type="EMBL" id="RNF26629.1"/>
    </source>
</evidence>
<sequence>MLRLCLRQLCRAPAPRAGESVGACLTSSSHCDGEPALLARLLAPFVPFTFTALTQISRGVDGELMERVAEAGGLRSLLASHPELFSVSTVGSVYVARRLRRCRAAPTSSVDGAAPRCCQEEADTQPAEQQLQRRGAVDSFPKIERVPLEVFRLFPTFFVPTEALLTQLRGAPPLTPSNSASNGTLASDVDPNTVPEAFEHSLIEKYKEFLDVVVVKDTNVEGGGAQSKGFLRLRRVFAARAASYEAEQLERAGSHEECISHIMEPYRVEEYEQYRVARLIPVAEKLVPISVTMQHEAAALLPEGRCLIHVLVSAPELFQVQNTPELSVRFILDSRFRPKMKYTKAEVERQLAEIKESRVKNGLKMPIDRKKRRALTRQLQFCVNPTPYLDERVWAYALLDVLPTDGPLLLSHALSGLPREMVACAPPNMHRLYSEYKHLFLLVQGDRERMLQRADVPEPEQRPVSSVDTEEILLEIYNQYPRRRHPNSGTCLGRCMYSMPALLRARLRQLDFVEDVLRKHPDKVEVLGVLDEELARGEHFLVNRPQMLQLFRFVGEYQTELVRRYEALCAKLGQSPDKEKLV</sequence>
<comment type="caution">
    <text evidence="1">The sequence shown here is derived from an EMBL/GenBank/DDBJ whole genome shotgun (WGS) entry which is preliminary data.</text>
</comment>
<dbReference type="OrthoDB" id="272369at2759"/>
<dbReference type="GeneID" id="40315032"/>